<dbReference type="PANTHER" id="PTHR43580:SF2">
    <property type="entry name" value="CYTOKINE-LIKE NUCLEAR FACTOR N-PAC"/>
    <property type="match status" value="1"/>
</dbReference>
<dbReference type="PANTHER" id="PTHR43580">
    <property type="entry name" value="OXIDOREDUCTASE GLYR1-RELATED"/>
    <property type="match status" value="1"/>
</dbReference>
<evidence type="ECO:0000313" key="5">
    <source>
        <dbReference type="EMBL" id="TDD04687.1"/>
    </source>
</evidence>
<keyword evidence="6" id="KW-1185">Reference proteome</keyword>
<evidence type="ECO:0000259" key="4">
    <source>
        <dbReference type="Pfam" id="PF21761"/>
    </source>
</evidence>
<dbReference type="Gene3D" id="1.10.1040.10">
    <property type="entry name" value="N-(1-d-carboxylethyl)-l-norvaline Dehydrogenase, domain 2"/>
    <property type="match status" value="1"/>
</dbReference>
<dbReference type="EMBL" id="SMKO01000044">
    <property type="protein sequence ID" value="TDD04687.1"/>
    <property type="molecule type" value="Genomic_DNA"/>
</dbReference>
<evidence type="ECO:0000256" key="1">
    <source>
        <dbReference type="ARBA" id="ARBA00009080"/>
    </source>
</evidence>
<dbReference type="GO" id="GO:0050661">
    <property type="term" value="F:NADP binding"/>
    <property type="evidence" value="ECO:0007669"/>
    <property type="project" value="InterPro"/>
</dbReference>
<dbReference type="InterPro" id="IPR013328">
    <property type="entry name" value="6PGD_dom2"/>
</dbReference>
<reference evidence="5 6" key="1">
    <citation type="submission" date="2019-03" db="EMBL/GenBank/DDBJ databases">
        <title>Draft genome sequences of novel Actinobacteria.</title>
        <authorList>
            <person name="Sahin N."/>
            <person name="Ay H."/>
            <person name="Saygin H."/>
        </authorList>
    </citation>
    <scope>NUCLEOTIDE SEQUENCE [LARGE SCALE GENOMIC DNA]</scope>
    <source>
        <strain evidence="5 6">KC310</strain>
    </source>
</reference>
<accession>A0A4R4VLB2</accession>
<evidence type="ECO:0000313" key="6">
    <source>
        <dbReference type="Proteomes" id="UP000295258"/>
    </source>
</evidence>
<dbReference type="InterPro" id="IPR015815">
    <property type="entry name" value="HIBADH-related"/>
</dbReference>
<dbReference type="InterPro" id="IPR051265">
    <property type="entry name" value="HIBADH-related_NP60_sf"/>
</dbReference>
<dbReference type="InterPro" id="IPR048666">
    <property type="entry name" value="RedAm-like_C"/>
</dbReference>
<dbReference type="RefSeq" id="WP_132596478.1">
    <property type="nucleotide sequence ID" value="NZ_SMKO01000044.1"/>
</dbReference>
<proteinExistence type="inferred from homology"/>
<comment type="caution">
    <text evidence="5">The sequence shown here is derived from an EMBL/GenBank/DDBJ whole genome shotgun (WGS) entry which is preliminary data.</text>
</comment>
<dbReference type="Gene3D" id="3.40.50.720">
    <property type="entry name" value="NAD(P)-binding Rossmann-like Domain"/>
    <property type="match status" value="1"/>
</dbReference>
<evidence type="ECO:0000259" key="3">
    <source>
        <dbReference type="Pfam" id="PF03446"/>
    </source>
</evidence>
<feature type="domain" description="6-phosphogluconate dehydrogenase NADP-binding" evidence="3">
    <location>
        <begin position="6"/>
        <end position="156"/>
    </location>
</feature>
<gene>
    <name evidence="5" type="ORF">E1292_18595</name>
</gene>
<dbReference type="SUPFAM" id="SSF51735">
    <property type="entry name" value="NAD(P)-binding Rossmann-fold domains"/>
    <property type="match status" value="1"/>
</dbReference>
<dbReference type="GO" id="GO:0016491">
    <property type="term" value="F:oxidoreductase activity"/>
    <property type="evidence" value="ECO:0007669"/>
    <property type="project" value="UniProtKB-KW"/>
</dbReference>
<dbReference type="InterPro" id="IPR036291">
    <property type="entry name" value="NAD(P)-bd_dom_sf"/>
</dbReference>
<sequence>MNDLSVTVLGLGAMGGALARTFLEHGHPTTVWNRSPAKAGPLVTSGARHAGTVADAMAASDLVVLCLTGHDAVMEVLGAGGAAAAGRTLADFTTGTPDEARESAAWAREHGAVHLDAVVQASPADIGTPAATLIYSGPARAFESCRPALEPLGATHHVGEDPGQAGLYDLALLGLWYDTTLAYLNALALAGGTGGVDPETFAPFAAKQMGYVVAAAQETAREVRDRSYPRGPASLTEHAPVLEHLVRLRGAAKLGTAQFEHLLALVNRRIADGRGDEGFTGIVEELAR</sequence>
<comment type="similarity">
    <text evidence="1">Belongs to the HIBADH-related family.</text>
</comment>
<dbReference type="InterPro" id="IPR006115">
    <property type="entry name" value="6PGDH_NADP-bd"/>
</dbReference>
<keyword evidence="2" id="KW-0560">Oxidoreductase</keyword>
<feature type="domain" description="NADPH-dependent reductive aminase-like C-terminal" evidence="4">
    <location>
        <begin position="161"/>
        <end position="287"/>
    </location>
</feature>
<evidence type="ECO:0000256" key="2">
    <source>
        <dbReference type="ARBA" id="ARBA00023002"/>
    </source>
</evidence>
<dbReference type="AlphaFoldDB" id="A0A4R4VLB2"/>
<protein>
    <submittedName>
        <fullName evidence="5">NAD(P)-dependent oxidoreductase</fullName>
    </submittedName>
</protein>
<organism evidence="5 6">
    <name type="scientific">Nonomuraea deserti</name>
    <dbReference type="NCBI Taxonomy" id="1848322"/>
    <lineage>
        <taxon>Bacteria</taxon>
        <taxon>Bacillati</taxon>
        <taxon>Actinomycetota</taxon>
        <taxon>Actinomycetes</taxon>
        <taxon>Streptosporangiales</taxon>
        <taxon>Streptosporangiaceae</taxon>
        <taxon>Nonomuraea</taxon>
    </lineage>
</organism>
<name>A0A4R4VLB2_9ACTN</name>
<dbReference type="PIRSF" id="PIRSF000103">
    <property type="entry name" value="HIBADH"/>
    <property type="match status" value="1"/>
</dbReference>
<dbReference type="Pfam" id="PF21761">
    <property type="entry name" value="RedAm-like_C"/>
    <property type="match status" value="1"/>
</dbReference>
<dbReference type="Proteomes" id="UP000295258">
    <property type="component" value="Unassembled WGS sequence"/>
</dbReference>
<dbReference type="Pfam" id="PF03446">
    <property type="entry name" value="NAD_binding_2"/>
    <property type="match status" value="1"/>
</dbReference>